<reference evidence="2" key="1">
    <citation type="submission" date="2016-10" db="EMBL/GenBank/DDBJ databases">
        <authorList>
            <person name="Varghese N."/>
            <person name="Submissions S."/>
        </authorList>
    </citation>
    <scope>NUCLEOTIDE SEQUENCE [LARGE SCALE GENOMIC DNA]</scope>
    <source>
        <strain evidence="2">CGMCC 1.6474</strain>
    </source>
</reference>
<keyword evidence="2" id="KW-1185">Reference proteome</keyword>
<accession>A0A1I4BJ28</accession>
<dbReference type="InterPro" id="IPR052965">
    <property type="entry name" value="Pigment-catalase-like"/>
</dbReference>
<dbReference type="AlphaFoldDB" id="A0A1I4BJ28"/>
<proteinExistence type="predicted"/>
<dbReference type="Proteomes" id="UP000198804">
    <property type="component" value="Unassembled WGS sequence"/>
</dbReference>
<name>A0A1I4BJ28_9HYPH</name>
<dbReference type="PANTHER" id="PTHR31694:SF26">
    <property type="entry name" value="OS05G0151100 PROTEIN"/>
    <property type="match status" value="1"/>
</dbReference>
<dbReference type="SUPFAM" id="SSF47240">
    <property type="entry name" value="Ferritin-like"/>
    <property type="match status" value="1"/>
</dbReference>
<dbReference type="EMBL" id="FOSV01000003">
    <property type="protein sequence ID" value="SFK68768.1"/>
    <property type="molecule type" value="Genomic_DNA"/>
</dbReference>
<dbReference type="RefSeq" id="WP_244535317.1">
    <property type="nucleotide sequence ID" value="NZ_FOSV01000003.1"/>
</dbReference>
<sequence>MVLKFLRAGGKADSAQPAPAGIDLAAGRRAFIQSVGLGMAGSALVGSAAFSPAAAQTVTDTDILNFALNLEYLEAEFYLRAATGRGLTDAEVTGTGTLGAVTGGRQVNFATTAIRNYAVEIASEERIHVQFLRSALGTARVARPAINLTTSFTAAAQAAGLITSGQTFDAFADETNFLLAAYIFEDVGVSAYLGAAPLVTNKTILAAAGGILAAEAYHAGTIRTVLYSRGLYTPALKISDARDSLDGATDIDQGIGTASIANISLTNPANGQAYARTTTQVLNIVYLNTGAKPGGFFPSGLNGTIR</sequence>
<dbReference type="PANTHER" id="PTHR31694">
    <property type="entry name" value="DESICCATION-LIKE PROTEIN"/>
    <property type="match status" value="1"/>
</dbReference>
<protein>
    <submittedName>
        <fullName evidence="1">Ferritin-like domain-containing protein</fullName>
    </submittedName>
</protein>
<dbReference type="Pfam" id="PF13668">
    <property type="entry name" value="Ferritin_2"/>
    <property type="match status" value="1"/>
</dbReference>
<gene>
    <name evidence="1" type="ORF">SAMN04488125_103226</name>
</gene>
<evidence type="ECO:0000313" key="1">
    <source>
        <dbReference type="EMBL" id="SFK68768.1"/>
    </source>
</evidence>
<evidence type="ECO:0000313" key="2">
    <source>
        <dbReference type="Proteomes" id="UP000198804"/>
    </source>
</evidence>
<dbReference type="STRING" id="414703.SAMN04488125_103226"/>
<dbReference type="InterPro" id="IPR009078">
    <property type="entry name" value="Ferritin-like_SF"/>
</dbReference>
<organism evidence="1 2">
    <name type="scientific">Methylorubrum salsuginis</name>
    <dbReference type="NCBI Taxonomy" id="414703"/>
    <lineage>
        <taxon>Bacteria</taxon>
        <taxon>Pseudomonadati</taxon>
        <taxon>Pseudomonadota</taxon>
        <taxon>Alphaproteobacteria</taxon>
        <taxon>Hyphomicrobiales</taxon>
        <taxon>Methylobacteriaceae</taxon>
        <taxon>Methylorubrum</taxon>
    </lineage>
</organism>